<dbReference type="Pfam" id="PF04264">
    <property type="entry name" value="YceI"/>
    <property type="match status" value="1"/>
</dbReference>
<sequence length="214" mass="23933">MKKVILVFAVLFGVMACKKDTVNKVEVTEARDVIEVEESEAVLVDAEHSMVVWKGFKPGKEHYGLIGISEGTISLKNGHIIGGSFKFDMNSISNTDMPKDDPYNEKLVRHLKSSDFFDARKYPVATFEITDINEEGGDLNIGGNLTIKETTKNINIPVAMVENNGVVTLKSEVFTVDRTDFDVRYGSGKFFDNLKDNLINDEFELSFEVKATKH</sequence>
<keyword evidence="3" id="KW-1185">Reference proteome</keyword>
<reference evidence="2 3" key="1">
    <citation type="submission" date="2023-09" db="EMBL/GenBank/DDBJ databases">
        <authorList>
            <person name="Rey-Velasco X."/>
        </authorList>
    </citation>
    <scope>NUCLEOTIDE SEQUENCE [LARGE SCALE GENOMIC DNA]</scope>
    <source>
        <strain evidence="2 3">P050</strain>
    </source>
</reference>
<dbReference type="PANTHER" id="PTHR34406:SF1">
    <property type="entry name" value="PROTEIN YCEI"/>
    <property type="match status" value="1"/>
</dbReference>
<evidence type="ECO:0000259" key="1">
    <source>
        <dbReference type="SMART" id="SM00867"/>
    </source>
</evidence>
<dbReference type="EMBL" id="JAVRHV010000004">
    <property type="protein sequence ID" value="MDT0553495.1"/>
    <property type="molecule type" value="Genomic_DNA"/>
</dbReference>
<feature type="domain" description="Lipid/polyisoprenoid-binding YceI-like" evidence="1">
    <location>
        <begin position="40"/>
        <end position="212"/>
    </location>
</feature>
<dbReference type="Gene3D" id="2.40.128.110">
    <property type="entry name" value="Lipid/polyisoprenoid-binding, YceI-like"/>
    <property type="match status" value="1"/>
</dbReference>
<dbReference type="RefSeq" id="WP_311593517.1">
    <property type="nucleotide sequence ID" value="NZ_JAVRHV010000004.1"/>
</dbReference>
<dbReference type="Proteomes" id="UP001252186">
    <property type="component" value="Unassembled WGS sequence"/>
</dbReference>
<proteinExistence type="predicted"/>
<gene>
    <name evidence="2" type="ORF">RM519_09585</name>
</gene>
<dbReference type="SUPFAM" id="SSF101874">
    <property type="entry name" value="YceI-like"/>
    <property type="match status" value="1"/>
</dbReference>
<dbReference type="PROSITE" id="PS51257">
    <property type="entry name" value="PROKAR_LIPOPROTEIN"/>
    <property type="match status" value="1"/>
</dbReference>
<protein>
    <submittedName>
        <fullName evidence="2">YceI family protein</fullName>
    </submittedName>
</protein>
<organism evidence="2 3">
    <name type="scientific">Urechidicola vernalis</name>
    <dbReference type="NCBI Taxonomy" id="3075600"/>
    <lineage>
        <taxon>Bacteria</taxon>
        <taxon>Pseudomonadati</taxon>
        <taxon>Bacteroidota</taxon>
        <taxon>Flavobacteriia</taxon>
        <taxon>Flavobacteriales</taxon>
        <taxon>Flavobacteriaceae</taxon>
        <taxon>Urechidicola</taxon>
    </lineage>
</organism>
<dbReference type="InterPro" id="IPR036761">
    <property type="entry name" value="TTHA0802/YceI-like_sf"/>
</dbReference>
<evidence type="ECO:0000313" key="2">
    <source>
        <dbReference type="EMBL" id="MDT0553495.1"/>
    </source>
</evidence>
<evidence type="ECO:0000313" key="3">
    <source>
        <dbReference type="Proteomes" id="UP001252186"/>
    </source>
</evidence>
<dbReference type="SMART" id="SM00867">
    <property type="entry name" value="YceI"/>
    <property type="match status" value="1"/>
</dbReference>
<accession>A0ABU2Y8B7</accession>
<comment type="caution">
    <text evidence="2">The sequence shown here is derived from an EMBL/GenBank/DDBJ whole genome shotgun (WGS) entry which is preliminary data.</text>
</comment>
<name>A0ABU2Y8B7_9FLAO</name>
<dbReference type="PANTHER" id="PTHR34406">
    <property type="entry name" value="PROTEIN YCEI"/>
    <property type="match status" value="1"/>
</dbReference>
<dbReference type="InterPro" id="IPR007372">
    <property type="entry name" value="Lipid/polyisoprenoid-bd_YceI"/>
</dbReference>